<feature type="compositionally biased region" description="Basic residues" evidence="3">
    <location>
        <begin position="135"/>
        <end position="145"/>
    </location>
</feature>
<feature type="region of interest" description="Disordered" evidence="3">
    <location>
        <begin position="111"/>
        <end position="153"/>
    </location>
</feature>
<dbReference type="InterPro" id="IPR044533">
    <property type="entry name" value="FLZ1/2/3"/>
</dbReference>
<accession>R7W481</accession>
<dbReference type="GO" id="GO:0046872">
    <property type="term" value="F:metal ion binding"/>
    <property type="evidence" value="ECO:0007669"/>
    <property type="project" value="UniProtKB-KW"/>
</dbReference>
<protein>
    <submittedName>
        <fullName evidence="4">Uncharacterized protein</fullName>
    </submittedName>
</protein>
<dbReference type="AlphaFoldDB" id="R7W481"/>
<dbReference type="Pfam" id="PF04570">
    <property type="entry name" value="zf-FLZ"/>
    <property type="match status" value="1"/>
</dbReference>
<name>R7W481_AEGTA</name>
<evidence type="ECO:0000256" key="1">
    <source>
        <dbReference type="ARBA" id="ARBA00009374"/>
    </source>
</evidence>
<keyword evidence="2" id="KW-0479">Metal-binding</keyword>
<dbReference type="PANTHER" id="PTHR46057">
    <property type="entry name" value="FCS-LIKE ZINC FINGER 1-RELATED"/>
    <property type="match status" value="1"/>
</dbReference>
<reference evidence="4" key="1">
    <citation type="submission" date="2015-06" db="UniProtKB">
        <authorList>
            <consortium name="EnsemblPlants"/>
        </authorList>
    </citation>
    <scope>IDENTIFICATION</scope>
</reference>
<dbReference type="EnsemblPlants" id="EMT02732">
    <property type="protein sequence ID" value="EMT02732"/>
    <property type="gene ID" value="F775_18892"/>
</dbReference>
<organism evidence="4">
    <name type="scientific">Aegilops tauschii</name>
    <name type="common">Tausch's goatgrass</name>
    <name type="synonym">Aegilops squarrosa</name>
    <dbReference type="NCBI Taxonomy" id="37682"/>
    <lineage>
        <taxon>Eukaryota</taxon>
        <taxon>Viridiplantae</taxon>
        <taxon>Streptophyta</taxon>
        <taxon>Embryophyta</taxon>
        <taxon>Tracheophyta</taxon>
        <taxon>Spermatophyta</taxon>
        <taxon>Magnoliopsida</taxon>
        <taxon>Liliopsida</taxon>
        <taxon>Poales</taxon>
        <taxon>Poaceae</taxon>
        <taxon>BOP clade</taxon>
        <taxon>Pooideae</taxon>
        <taxon>Triticodae</taxon>
        <taxon>Triticeae</taxon>
        <taxon>Triticinae</taxon>
        <taxon>Aegilops</taxon>
    </lineage>
</organism>
<sequence>MEFNASYFHAFGNPDFAAVFSDGSAQALRPNPSAGDGEGASVKAEKGAAVARPTATPSSVTFVVPDEELGEAHHFLNECSRCHKGLTGDIFMYRGDTPFCSEECRRKQIETEKARHRRKKQNSPKAQAQAAAARARPRCGGRSHNRAPPSIRPLPLHGFSMHACL</sequence>
<dbReference type="PROSITE" id="PS51795">
    <property type="entry name" value="ZF_FLZ"/>
    <property type="match status" value="1"/>
</dbReference>
<dbReference type="PANTHER" id="PTHR46057:SF7">
    <property type="entry name" value="OS02G0686800 PROTEIN"/>
    <property type="match status" value="1"/>
</dbReference>
<dbReference type="InterPro" id="IPR007650">
    <property type="entry name" value="Zf-FLZ_dom"/>
</dbReference>
<evidence type="ECO:0000256" key="3">
    <source>
        <dbReference type="SAM" id="MobiDB-lite"/>
    </source>
</evidence>
<evidence type="ECO:0000256" key="2">
    <source>
        <dbReference type="ARBA" id="ARBA00022723"/>
    </source>
</evidence>
<evidence type="ECO:0000313" key="4">
    <source>
        <dbReference type="EnsemblPlants" id="EMT02732"/>
    </source>
</evidence>
<proteinExistence type="inferred from homology"/>
<comment type="similarity">
    <text evidence="1">Belongs to the FLZ family.</text>
</comment>